<evidence type="ECO:0000256" key="1">
    <source>
        <dbReference type="SAM" id="MobiDB-lite"/>
    </source>
</evidence>
<gene>
    <name evidence="2" type="ORF">MES5069_370130</name>
</gene>
<feature type="region of interest" description="Disordered" evidence="1">
    <location>
        <begin position="1"/>
        <end position="45"/>
    </location>
</feature>
<evidence type="ECO:0000313" key="3">
    <source>
        <dbReference type="Proteomes" id="UP001153050"/>
    </source>
</evidence>
<feature type="region of interest" description="Disordered" evidence="1">
    <location>
        <begin position="77"/>
        <end position="101"/>
    </location>
</feature>
<feature type="compositionally biased region" description="Basic and acidic residues" evidence="1">
    <location>
        <begin position="1"/>
        <end position="13"/>
    </location>
</feature>
<keyword evidence="3" id="KW-1185">Reference proteome</keyword>
<feature type="compositionally biased region" description="Low complexity" evidence="1">
    <location>
        <begin position="88"/>
        <end position="101"/>
    </location>
</feature>
<reference evidence="2 3" key="1">
    <citation type="submission" date="2022-03" db="EMBL/GenBank/DDBJ databases">
        <authorList>
            <person name="Brunel B."/>
        </authorList>
    </citation>
    <scope>NUCLEOTIDE SEQUENCE [LARGE SCALE GENOMIC DNA]</scope>
    <source>
        <strain evidence="2">STM5069sample</strain>
    </source>
</reference>
<accession>A0ABN8K267</accession>
<evidence type="ECO:0000313" key="2">
    <source>
        <dbReference type="EMBL" id="CAH2403441.1"/>
    </source>
</evidence>
<proteinExistence type="predicted"/>
<comment type="caution">
    <text evidence="2">The sequence shown here is derived from an EMBL/GenBank/DDBJ whole genome shotgun (WGS) entry which is preliminary data.</text>
</comment>
<dbReference type="EMBL" id="CAKXZT010000132">
    <property type="protein sequence ID" value="CAH2403441.1"/>
    <property type="molecule type" value="Genomic_DNA"/>
</dbReference>
<protein>
    <submittedName>
        <fullName evidence="2">Uncharacterized protein</fullName>
    </submittedName>
</protein>
<name>A0ABN8K267_9HYPH</name>
<dbReference type="Proteomes" id="UP001153050">
    <property type="component" value="Unassembled WGS sequence"/>
</dbReference>
<sequence length="101" mass="10560">MGERWLGEADTERGNAPYESPLSGRFAATSPPLRGGRGTQTLRGRQDSAPLVTQHLPNPVVGADAMGVKGFRAVIGRRAAPEQKTPRSTAAFSKSTSSAGP</sequence>
<organism evidence="2 3">
    <name type="scientific">Mesorhizobium escarrei</name>
    <dbReference type="NCBI Taxonomy" id="666018"/>
    <lineage>
        <taxon>Bacteria</taxon>
        <taxon>Pseudomonadati</taxon>
        <taxon>Pseudomonadota</taxon>
        <taxon>Alphaproteobacteria</taxon>
        <taxon>Hyphomicrobiales</taxon>
        <taxon>Phyllobacteriaceae</taxon>
        <taxon>Mesorhizobium</taxon>
    </lineage>
</organism>